<dbReference type="KEGG" id="tpol:Mal48_30570"/>
<dbReference type="SFLD" id="SFLDF00009">
    <property type="entry name" value="o-succinylbenzoate_synthase"/>
    <property type="match status" value="1"/>
</dbReference>
<dbReference type="UniPathway" id="UPA00079"/>
<evidence type="ECO:0000256" key="6">
    <source>
        <dbReference type="NCBIfam" id="TIGR01928"/>
    </source>
</evidence>
<dbReference type="EC" id="4.2.1.113" evidence="5 6"/>
<protein>
    <recommendedName>
        <fullName evidence="5 6">o-succinylbenzoate synthase</fullName>
        <ecNumber evidence="5 6">4.2.1.113</ecNumber>
    </recommendedName>
</protein>
<dbReference type="GO" id="GO:0046872">
    <property type="term" value="F:metal ion binding"/>
    <property type="evidence" value="ECO:0007669"/>
    <property type="project" value="UniProtKB-KW"/>
</dbReference>
<dbReference type="GO" id="GO:0043748">
    <property type="term" value="F:O-succinylbenzoate synthase activity"/>
    <property type="evidence" value="ECO:0007669"/>
    <property type="project" value="UniProtKB-EC"/>
</dbReference>
<dbReference type="InterPro" id="IPR029065">
    <property type="entry name" value="Enolase_C-like"/>
</dbReference>
<dbReference type="SUPFAM" id="SSF54826">
    <property type="entry name" value="Enolase N-terminal domain-like"/>
    <property type="match status" value="1"/>
</dbReference>
<dbReference type="InterPro" id="IPR013341">
    <property type="entry name" value="Mandelate_racemase_N_dom"/>
</dbReference>
<keyword evidence="2" id="KW-0479">Metal-binding</keyword>
<dbReference type="UniPathway" id="UPA01057">
    <property type="reaction ID" value="UER00165"/>
</dbReference>
<gene>
    <name evidence="8" type="primary">menC_3</name>
    <name evidence="8" type="ORF">Mal48_30570</name>
</gene>
<dbReference type="EMBL" id="CP036267">
    <property type="protein sequence ID" value="QDT33802.1"/>
    <property type="molecule type" value="Genomic_DNA"/>
</dbReference>
<dbReference type="NCBIfam" id="TIGR01928">
    <property type="entry name" value="menC_lowGC_arch"/>
    <property type="match status" value="1"/>
</dbReference>
<keyword evidence="4 8" id="KW-0456">Lyase</keyword>
<feature type="domain" description="Mandelate racemase/muconate lactonizing enzyme C-terminal" evidence="7">
    <location>
        <begin position="142"/>
        <end position="234"/>
    </location>
</feature>
<sequence>MIIDRIEIFHVALPLITPWRTAYGEDSVVESVLCRMTSGSTEAWGESCPLAAPCYSPEWAGGIFETAKRWLAPRVLGQEFNSGEEIQQALSIYKGNSFAKALIDNTWWTLHAKLSEQPLHQLFSANRNCIPVGADFGVQDSIEELLDLIHQAVAEGFPRIKLKFRPGWDLPMLRSVRDEFPETVFHIDCNSGYTLADLSLFEEIDSLGLAMIEQPLSFDDLHDHAKLQSRLRTPICLDESISSPERARKAIELKACQYINIKPGRVGGITNAIKIHNDCEDAGIPCWVGGMLESSVGGAICISLGMLENFSYPADIFPSSNYYKTDLGSVPITIEKDHHGIPSVRAMHPLPTPHPERLSQCTVQSAVIR</sequence>
<dbReference type="PANTHER" id="PTHR48073">
    <property type="entry name" value="O-SUCCINYLBENZOATE SYNTHASE-RELATED"/>
    <property type="match status" value="1"/>
</dbReference>
<dbReference type="InterPro" id="IPR029017">
    <property type="entry name" value="Enolase-like_N"/>
</dbReference>
<evidence type="ECO:0000256" key="1">
    <source>
        <dbReference type="ARBA" id="ARBA00001968"/>
    </source>
</evidence>
<dbReference type="PANTHER" id="PTHR48073:SF5">
    <property type="entry name" value="O-SUCCINYLBENZOATE SYNTHASE"/>
    <property type="match status" value="1"/>
</dbReference>
<dbReference type="SMART" id="SM00922">
    <property type="entry name" value="MR_MLE"/>
    <property type="match status" value="1"/>
</dbReference>
<dbReference type="Pfam" id="PF13378">
    <property type="entry name" value="MR_MLE_C"/>
    <property type="match status" value="1"/>
</dbReference>
<proteinExistence type="predicted"/>
<accession>A0A517QQ98</accession>
<dbReference type="InterPro" id="IPR013342">
    <property type="entry name" value="Mandelate_racemase_C"/>
</dbReference>
<evidence type="ECO:0000256" key="4">
    <source>
        <dbReference type="ARBA" id="ARBA00023239"/>
    </source>
</evidence>
<dbReference type="SFLD" id="SFLDS00001">
    <property type="entry name" value="Enolase"/>
    <property type="match status" value="1"/>
</dbReference>
<name>A0A517QQ98_9PLAN</name>
<evidence type="ECO:0000313" key="8">
    <source>
        <dbReference type="EMBL" id="QDT33802.1"/>
    </source>
</evidence>
<organism evidence="8 9">
    <name type="scientific">Thalassoglobus polymorphus</name>
    <dbReference type="NCBI Taxonomy" id="2527994"/>
    <lineage>
        <taxon>Bacteria</taxon>
        <taxon>Pseudomonadati</taxon>
        <taxon>Planctomycetota</taxon>
        <taxon>Planctomycetia</taxon>
        <taxon>Planctomycetales</taxon>
        <taxon>Planctomycetaceae</taxon>
        <taxon>Thalassoglobus</taxon>
    </lineage>
</organism>
<dbReference type="GO" id="GO:0009234">
    <property type="term" value="P:menaquinone biosynthetic process"/>
    <property type="evidence" value="ECO:0007669"/>
    <property type="project" value="UniProtKB-UniRule"/>
</dbReference>
<evidence type="ECO:0000256" key="3">
    <source>
        <dbReference type="ARBA" id="ARBA00022842"/>
    </source>
</evidence>
<dbReference type="GO" id="GO:0016854">
    <property type="term" value="F:racemase and epimerase activity"/>
    <property type="evidence" value="ECO:0007669"/>
    <property type="project" value="UniProtKB-ARBA"/>
</dbReference>
<evidence type="ECO:0000256" key="5">
    <source>
        <dbReference type="ARBA" id="ARBA00029491"/>
    </source>
</evidence>
<keyword evidence="9" id="KW-1185">Reference proteome</keyword>
<evidence type="ECO:0000259" key="7">
    <source>
        <dbReference type="SMART" id="SM00922"/>
    </source>
</evidence>
<dbReference type="InterPro" id="IPR010197">
    <property type="entry name" value="OSBS/NAAAR"/>
</dbReference>
<dbReference type="RefSeq" id="WP_145200696.1">
    <property type="nucleotide sequence ID" value="NZ_CP036267.1"/>
</dbReference>
<dbReference type="OrthoDB" id="9785902at2"/>
<dbReference type="Gene3D" id="3.30.390.10">
    <property type="entry name" value="Enolase-like, N-terminal domain"/>
    <property type="match status" value="1"/>
</dbReference>
<dbReference type="Proteomes" id="UP000315724">
    <property type="component" value="Chromosome"/>
</dbReference>
<comment type="cofactor">
    <cofactor evidence="1">
        <name>a divalent metal cation</name>
        <dbReference type="ChEBI" id="CHEBI:60240"/>
    </cofactor>
</comment>
<evidence type="ECO:0000256" key="2">
    <source>
        <dbReference type="ARBA" id="ARBA00022723"/>
    </source>
</evidence>
<dbReference type="Gene3D" id="3.20.20.120">
    <property type="entry name" value="Enolase-like C-terminal domain"/>
    <property type="match status" value="1"/>
</dbReference>
<keyword evidence="3" id="KW-0460">Magnesium</keyword>
<evidence type="ECO:0000313" key="9">
    <source>
        <dbReference type="Proteomes" id="UP000315724"/>
    </source>
</evidence>
<dbReference type="SFLD" id="SFLDG00180">
    <property type="entry name" value="muconate_cycloisomerase"/>
    <property type="match status" value="1"/>
</dbReference>
<dbReference type="AlphaFoldDB" id="A0A517QQ98"/>
<dbReference type="InterPro" id="IPR036849">
    <property type="entry name" value="Enolase-like_C_sf"/>
</dbReference>
<reference evidence="8 9" key="1">
    <citation type="submission" date="2019-02" db="EMBL/GenBank/DDBJ databases">
        <title>Deep-cultivation of Planctomycetes and their phenomic and genomic characterization uncovers novel biology.</title>
        <authorList>
            <person name="Wiegand S."/>
            <person name="Jogler M."/>
            <person name="Boedeker C."/>
            <person name="Pinto D."/>
            <person name="Vollmers J."/>
            <person name="Rivas-Marin E."/>
            <person name="Kohn T."/>
            <person name="Peeters S.H."/>
            <person name="Heuer A."/>
            <person name="Rast P."/>
            <person name="Oberbeckmann S."/>
            <person name="Bunk B."/>
            <person name="Jeske O."/>
            <person name="Meyerdierks A."/>
            <person name="Storesund J.E."/>
            <person name="Kallscheuer N."/>
            <person name="Luecker S."/>
            <person name="Lage O.M."/>
            <person name="Pohl T."/>
            <person name="Merkel B.J."/>
            <person name="Hornburger P."/>
            <person name="Mueller R.-W."/>
            <person name="Bruemmer F."/>
            <person name="Labrenz M."/>
            <person name="Spormann A.M."/>
            <person name="Op den Camp H."/>
            <person name="Overmann J."/>
            <person name="Amann R."/>
            <person name="Jetten M.S.M."/>
            <person name="Mascher T."/>
            <person name="Medema M.H."/>
            <person name="Devos D.P."/>
            <person name="Kaster A.-K."/>
            <person name="Ovreas L."/>
            <person name="Rohde M."/>
            <person name="Galperin M.Y."/>
            <person name="Jogler C."/>
        </authorList>
    </citation>
    <scope>NUCLEOTIDE SEQUENCE [LARGE SCALE GENOMIC DNA]</scope>
    <source>
        <strain evidence="8 9">Mal48</strain>
    </source>
</reference>
<dbReference type="Pfam" id="PF02746">
    <property type="entry name" value="MR_MLE_N"/>
    <property type="match status" value="1"/>
</dbReference>
<dbReference type="SUPFAM" id="SSF51604">
    <property type="entry name" value="Enolase C-terminal domain-like"/>
    <property type="match status" value="1"/>
</dbReference>